<proteinExistence type="predicted"/>
<evidence type="ECO:0000256" key="2">
    <source>
        <dbReference type="SAM" id="SignalP"/>
    </source>
</evidence>
<keyword evidence="2" id="KW-0732">Signal</keyword>
<accession>A0A316V4V9</accession>
<keyword evidence="4" id="KW-1185">Reference proteome</keyword>
<dbReference type="AlphaFoldDB" id="A0A316V4V9"/>
<organism evidence="3 4">
    <name type="scientific">Meira miltonrushii</name>
    <dbReference type="NCBI Taxonomy" id="1280837"/>
    <lineage>
        <taxon>Eukaryota</taxon>
        <taxon>Fungi</taxon>
        <taxon>Dikarya</taxon>
        <taxon>Basidiomycota</taxon>
        <taxon>Ustilaginomycotina</taxon>
        <taxon>Exobasidiomycetes</taxon>
        <taxon>Exobasidiales</taxon>
        <taxon>Brachybasidiaceae</taxon>
        <taxon>Meira</taxon>
    </lineage>
</organism>
<evidence type="ECO:0000313" key="3">
    <source>
        <dbReference type="EMBL" id="PWN32492.1"/>
    </source>
</evidence>
<dbReference type="RefSeq" id="XP_025352794.1">
    <property type="nucleotide sequence ID" value="XM_025501070.1"/>
</dbReference>
<protein>
    <recommendedName>
        <fullName evidence="5">Secreted protein</fullName>
    </recommendedName>
</protein>
<evidence type="ECO:0000256" key="1">
    <source>
        <dbReference type="SAM" id="MobiDB-lite"/>
    </source>
</evidence>
<dbReference type="Proteomes" id="UP000245771">
    <property type="component" value="Unassembled WGS sequence"/>
</dbReference>
<feature type="signal peptide" evidence="2">
    <location>
        <begin position="1"/>
        <end position="21"/>
    </location>
</feature>
<dbReference type="GeneID" id="37022851"/>
<dbReference type="InParanoid" id="A0A316V4V9"/>
<feature type="region of interest" description="Disordered" evidence="1">
    <location>
        <begin position="112"/>
        <end position="171"/>
    </location>
</feature>
<evidence type="ECO:0008006" key="5">
    <source>
        <dbReference type="Google" id="ProtNLM"/>
    </source>
</evidence>
<gene>
    <name evidence="3" type="ORF">FA14DRAFT_181179</name>
</gene>
<reference evidence="3 4" key="1">
    <citation type="journal article" date="2018" name="Mol. Biol. Evol.">
        <title>Broad Genomic Sampling Reveals a Smut Pathogenic Ancestry of the Fungal Clade Ustilaginomycotina.</title>
        <authorList>
            <person name="Kijpornyongpan T."/>
            <person name="Mondo S.J."/>
            <person name="Barry K."/>
            <person name="Sandor L."/>
            <person name="Lee J."/>
            <person name="Lipzen A."/>
            <person name="Pangilinan J."/>
            <person name="LaButti K."/>
            <person name="Hainaut M."/>
            <person name="Henrissat B."/>
            <person name="Grigoriev I.V."/>
            <person name="Spatafora J.W."/>
            <person name="Aime M.C."/>
        </authorList>
    </citation>
    <scope>NUCLEOTIDE SEQUENCE [LARGE SCALE GENOMIC DNA]</scope>
    <source>
        <strain evidence="3 4">MCA 3882</strain>
    </source>
</reference>
<evidence type="ECO:0000313" key="4">
    <source>
        <dbReference type="Proteomes" id="UP000245771"/>
    </source>
</evidence>
<dbReference type="EMBL" id="KZ819605">
    <property type="protein sequence ID" value="PWN32492.1"/>
    <property type="molecule type" value="Genomic_DNA"/>
</dbReference>
<feature type="chain" id="PRO_5016358774" description="Secreted protein" evidence="2">
    <location>
        <begin position="22"/>
        <end position="171"/>
    </location>
</feature>
<name>A0A316V4V9_9BASI</name>
<sequence length="171" mass="18955">MPSQILLFITILICCLTVTHSAPINGKRPPPLQASKGHPVPPKTIGDALKNREIHDGRKVGLYHEDSRVDLNTGKVTTTRRPMTHAEMEGHLSVPFHEAYLGSTYEPHPSNFKAKSSNNAGGDVEVRRFDPKKRKFTASAPLTKKETDNLHASLSSQVKAIKRQSKEKSQQ</sequence>